<dbReference type="EMBL" id="PFGU01000035">
    <property type="protein sequence ID" value="PIW73450.1"/>
    <property type="molecule type" value="Genomic_DNA"/>
</dbReference>
<dbReference type="AlphaFoldDB" id="A0A2M7ICS8"/>
<dbReference type="CDD" id="cd00118">
    <property type="entry name" value="LysM"/>
    <property type="match status" value="1"/>
</dbReference>
<proteinExistence type="predicted"/>
<dbReference type="GO" id="GO:0004222">
    <property type="term" value="F:metalloendopeptidase activity"/>
    <property type="evidence" value="ECO:0007669"/>
    <property type="project" value="TreeGrafter"/>
</dbReference>
<comment type="caution">
    <text evidence="2">The sequence shown here is derived from an EMBL/GenBank/DDBJ whole genome shotgun (WGS) entry which is preliminary data.</text>
</comment>
<dbReference type="InterPro" id="IPR016047">
    <property type="entry name" value="M23ase_b-sheet_dom"/>
</dbReference>
<protein>
    <recommendedName>
        <fullName evidence="1">LysM domain-containing protein</fullName>
    </recommendedName>
</protein>
<evidence type="ECO:0000313" key="3">
    <source>
        <dbReference type="Proteomes" id="UP000230822"/>
    </source>
</evidence>
<sequence>TFKFGEDPDWYHKAFFEAHNGIDYGMPVGTPLLACDKGTLLFADHLPDLDGRGIILNHSWGQSYYWHTSEELAKYGIEIEKGDPIGYSGATGFATGPHLHFGIRVNNPDSLNIRGFIDPEPYFEDMVTTPQPPSPINKTHIVLPGDTLFGIAKKFYGNGSQWRRIWDANTDKIKNPNLIYPLQILKIP</sequence>
<evidence type="ECO:0000259" key="1">
    <source>
        <dbReference type="PROSITE" id="PS51782"/>
    </source>
</evidence>
<dbReference type="PANTHER" id="PTHR21666">
    <property type="entry name" value="PEPTIDASE-RELATED"/>
    <property type="match status" value="1"/>
</dbReference>
<dbReference type="Gene3D" id="2.70.70.10">
    <property type="entry name" value="Glucose Permease (Domain IIA)"/>
    <property type="match status" value="1"/>
</dbReference>
<dbReference type="PANTHER" id="PTHR21666:SF270">
    <property type="entry name" value="MUREIN HYDROLASE ACTIVATOR ENVC"/>
    <property type="match status" value="1"/>
</dbReference>
<dbReference type="CDD" id="cd12797">
    <property type="entry name" value="M23_peptidase"/>
    <property type="match status" value="1"/>
</dbReference>
<dbReference type="Pfam" id="PF01476">
    <property type="entry name" value="LysM"/>
    <property type="match status" value="1"/>
</dbReference>
<dbReference type="Gene3D" id="3.10.350.10">
    <property type="entry name" value="LysM domain"/>
    <property type="match status" value="1"/>
</dbReference>
<gene>
    <name evidence="2" type="ORF">CO005_01390</name>
</gene>
<organism evidence="2 3">
    <name type="scientific">Candidatus Roizmanbacteria bacterium CG_4_8_14_3_um_filter_34_9</name>
    <dbReference type="NCBI Taxonomy" id="1974832"/>
    <lineage>
        <taxon>Bacteria</taxon>
        <taxon>Candidatus Roizmaniibacteriota</taxon>
    </lineage>
</organism>
<dbReference type="InterPro" id="IPR018392">
    <property type="entry name" value="LysM"/>
</dbReference>
<dbReference type="InterPro" id="IPR050570">
    <property type="entry name" value="Cell_wall_metabolism_enzyme"/>
</dbReference>
<dbReference type="PROSITE" id="PS51782">
    <property type="entry name" value="LYSM"/>
    <property type="match status" value="1"/>
</dbReference>
<accession>A0A2M7ICS8</accession>
<dbReference type="SMART" id="SM00257">
    <property type="entry name" value="LysM"/>
    <property type="match status" value="1"/>
</dbReference>
<dbReference type="InterPro" id="IPR011055">
    <property type="entry name" value="Dup_hybrid_motif"/>
</dbReference>
<name>A0A2M7ICS8_9BACT</name>
<dbReference type="Pfam" id="PF01551">
    <property type="entry name" value="Peptidase_M23"/>
    <property type="match status" value="1"/>
</dbReference>
<feature type="non-terminal residue" evidence="2">
    <location>
        <position position="1"/>
    </location>
</feature>
<reference evidence="3" key="1">
    <citation type="submission" date="2017-09" db="EMBL/GenBank/DDBJ databases">
        <title>Depth-based differentiation of microbial function through sediment-hosted aquifers and enrichment of novel symbionts in the deep terrestrial subsurface.</title>
        <authorList>
            <person name="Probst A.J."/>
            <person name="Ladd B."/>
            <person name="Jarett J.K."/>
            <person name="Geller-Mcgrath D.E."/>
            <person name="Sieber C.M.K."/>
            <person name="Emerson J.B."/>
            <person name="Anantharaman K."/>
            <person name="Thomas B.C."/>
            <person name="Malmstrom R."/>
            <person name="Stieglmeier M."/>
            <person name="Klingl A."/>
            <person name="Woyke T."/>
            <person name="Ryan C.M."/>
            <person name="Banfield J.F."/>
        </authorList>
    </citation>
    <scope>NUCLEOTIDE SEQUENCE [LARGE SCALE GENOMIC DNA]</scope>
</reference>
<dbReference type="InterPro" id="IPR036779">
    <property type="entry name" value="LysM_dom_sf"/>
</dbReference>
<feature type="domain" description="LysM" evidence="1">
    <location>
        <begin position="138"/>
        <end position="187"/>
    </location>
</feature>
<dbReference type="SUPFAM" id="SSF51261">
    <property type="entry name" value="Duplicated hybrid motif"/>
    <property type="match status" value="1"/>
</dbReference>
<dbReference type="SUPFAM" id="SSF54106">
    <property type="entry name" value="LysM domain"/>
    <property type="match status" value="1"/>
</dbReference>
<dbReference type="Proteomes" id="UP000230822">
    <property type="component" value="Unassembled WGS sequence"/>
</dbReference>
<evidence type="ECO:0000313" key="2">
    <source>
        <dbReference type="EMBL" id="PIW73450.1"/>
    </source>
</evidence>